<dbReference type="GO" id="GO:0016787">
    <property type="term" value="F:hydrolase activity"/>
    <property type="evidence" value="ECO:0007669"/>
    <property type="project" value="UniProtKB-KW"/>
</dbReference>
<dbReference type="FunFam" id="3.40.50.1820:FF:000205">
    <property type="entry name" value="Non-haem bromoperoxidase BPO-A2"/>
    <property type="match status" value="1"/>
</dbReference>
<dbReference type="Pfam" id="PF00561">
    <property type="entry name" value="Abhydrolase_1"/>
    <property type="match status" value="1"/>
</dbReference>
<evidence type="ECO:0000313" key="4">
    <source>
        <dbReference type="Proteomes" id="UP000316781"/>
    </source>
</evidence>
<comment type="caution">
    <text evidence="3">The sequence shown here is derived from an EMBL/GenBank/DDBJ whole genome shotgun (WGS) entry which is preliminary data.</text>
</comment>
<dbReference type="AlphaFoldDB" id="A0A549T8R8"/>
<reference evidence="3 4" key="1">
    <citation type="submission" date="2019-07" db="EMBL/GenBank/DDBJ databases">
        <title>Ln-dependent methylotrophs.</title>
        <authorList>
            <person name="Tani A."/>
        </authorList>
    </citation>
    <scope>NUCLEOTIDE SEQUENCE [LARGE SCALE GENOMIC DNA]</scope>
    <source>
        <strain evidence="3 4">SM89A</strain>
    </source>
</reference>
<evidence type="ECO:0000256" key="1">
    <source>
        <dbReference type="ARBA" id="ARBA00038128"/>
    </source>
</evidence>
<dbReference type="PANTHER" id="PTHR43433:SF3">
    <property type="entry name" value="NON-HEME CHLOROPEROXIDASE"/>
    <property type="match status" value="1"/>
</dbReference>
<dbReference type="PANTHER" id="PTHR43433">
    <property type="entry name" value="HYDROLASE, ALPHA/BETA FOLD FAMILY PROTEIN"/>
    <property type="match status" value="1"/>
</dbReference>
<dbReference type="SUPFAM" id="SSF53474">
    <property type="entry name" value="alpha/beta-Hydrolases"/>
    <property type="match status" value="1"/>
</dbReference>
<dbReference type="InterPro" id="IPR000639">
    <property type="entry name" value="Epox_hydrolase-like"/>
</dbReference>
<gene>
    <name evidence="3" type="ORF">FM996_00675</name>
</gene>
<organism evidence="3 4">
    <name type="scientific">Methylosinus sporium</name>
    <dbReference type="NCBI Taxonomy" id="428"/>
    <lineage>
        <taxon>Bacteria</taxon>
        <taxon>Pseudomonadati</taxon>
        <taxon>Pseudomonadota</taxon>
        <taxon>Alphaproteobacteria</taxon>
        <taxon>Hyphomicrobiales</taxon>
        <taxon>Methylocystaceae</taxon>
        <taxon>Methylosinus</taxon>
    </lineage>
</organism>
<evidence type="ECO:0000259" key="2">
    <source>
        <dbReference type="Pfam" id="PF00561"/>
    </source>
</evidence>
<keyword evidence="3" id="KW-0378">Hydrolase</keyword>
<dbReference type="PRINTS" id="PR00412">
    <property type="entry name" value="EPOXHYDRLASE"/>
</dbReference>
<protein>
    <submittedName>
        <fullName evidence="3">Alpha/beta hydrolase</fullName>
    </submittedName>
</protein>
<dbReference type="InterPro" id="IPR000073">
    <property type="entry name" value="AB_hydrolase_1"/>
</dbReference>
<name>A0A549T8R8_METSR</name>
<dbReference type="PRINTS" id="PR00111">
    <property type="entry name" value="ABHYDROLASE"/>
</dbReference>
<accession>A0A549T8R8</accession>
<dbReference type="Proteomes" id="UP000316781">
    <property type="component" value="Unassembled WGS sequence"/>
</dbReference>
<dbReference type="RefSeq" id="WP_142861389.1">
    <property type="nucleotide sequence ID" value="NZ_VJMF01000003.1"/>
</dbReference>
<feature type="domain" description="AB hydrolase-1" evidence="2">
    <location>
        <begin position="22"/>
        <end position="254"/>
    </location>
</feature>
<evidence type="ECO:0000313" key="3">
    <source>
        <dbReference type="EMBL" id="TRL38256.1"/>
    </source>
</evidence>
<sequence>MSYFTASDGVEIFYKSFGDGQPIVFSHGWPLTADAWEGQMLFFGMRGYRVVAHDRRSHGRSQQVWDGNTMDRYADDLAELLELLDLRDAVLVGHSTGGGEVARYVGRHGVGRVAKAVLVGAVPPIMLASSSNPEGLPMDVFDSTRAGVASNRSQFFKDLAVPFYGHNRDAAKRSAGLEDAFWLQGMEGGLKGLYDCIREFSELDYSPDLAKMTIPTLFIHGDDDQIVPLAASARKAVRLTPQGELLVYPGGSHGLAQTDPEKFNHDVLAFIKR</sequence>
<dbReference type="EMBL" id="VJMF01000003">
    <property type="protein sequence ID" value="TRL38256.1"/>
    <property type="molecule type" value="Genomic_DNA"/>
</dbReference>
<comment type="similarity">
    <text evidence="1">Belongs to the AB hydrolase superfamily. Bacterial non-heme haloperoxidase / perhydrolase family.</text>
</comment>
<dbReference type="InterPro" id="IPR050471">
    <property type="entry name" value="AB_hydrolase"/>
</dbReference>
<proteinExistence type="inferred from homology"/>
<dbReference type="InterPro" id="IPR029058">
    <property type="entry name" value="AB_hydrolase_fold"/>
</dbReference>
<dbReference type="Gene3D" id="3.40.50.1820">
    <property type="entry name" value="alpha/beta hydrolase"/>
    <property type="match status" value="1"/>
</dbReference>